<dbReference type="STRING" id="1182543.W9XI07"/>
<evidence type="ECO:0000259" key="1">
    <source>
        <dbReference type="Pfam" id="PF06985"/>
    </source>
</evidence>
<reference evidence="2 3" key="1">
    <citation type="submission" date="2013-03" db="EMBL/GenBank/DDBJ databases">
        <title>The Genome Sequence of Cladophialophora psammophila CBS 110553.</title>
        <authorList>
            <consortium name="The Broad Institute Genomics Platform"/>
            <person name="Cuomo C."/>
            <person name="de Hoog S."/>
            <person name="Gorbushina A."/>
            <person name="Walker B."/>
            <person name="Young S.K."/>
            <person name="Zeng Q."/>
            <person name="Gargeya S."/>
            <person name="Fitzgerald M."/>
            <person name="Haas B."/>
            <person name="Abouelleil A."/>
            <person name="Allen A.W."/>
            <person name="Alvarado L."/>
            <person name="Arachchi H.M."/>
            <person name="Berlin A.M."/>
            <person name="Chapman S.B."/>
            <person name="Gainer-Dewar J."/>
            <person name="Goldberg J."/>
            <person name="Griggs A."/>
            <person name="Gujja S."/>
            <person name="Hansen M."/>
            <person name="Howarth C."/>
            <person name="Imamovic A."/>
            <person name="Ireland A."/>
            <person name="Larimer J."/>
            <person name="McCowan C."/>
            <person name="Murphy C."/>
            <person name="Pearson M."/>
            <person name="Poon T.W."/>
            <person name="Priest M."/>
            <person name="Roberts A."/>
            <person name="Saif S."/>
            <person name="Shea T."/>
            <person name="Sisk P."/>
            <person name="Sykes S."/>
            <person name="Wortman J."/>
            <person name="Nusbaum C."/>
            <person name="Birren B."/>
        </authorList>
    </citation>
    <scope>NUCLEOTIDE SEQUENCE [LARGE SCALE GENOMIC DNA]</scope>
    <source>
        <strain evidence="2 3">CBS 110553</strain>
    </source>
</reference>
<feature type="domain" description="Heterokaryon incompatibility" evidence="1">
    <location>
        <begin position="5"/>
        <end position="123"/>
    </location>
</feature>
<protein>
    <recommendedName>
        <fullName evidence="1">Heterokaryon incompatibility domain-containing protein</fullName>
    </recommendedName>
</protein>
<evidence type="ECO:0000313" key="3">
    <source>
        <dbReference type="Proteomes" id="UP000019471"/>
    </source>
</evidence>
<dbReference type="EMBL" id="AMGX01000001">
    <property type="protein sequence ID" value="EXJ76591.1"/>
    <property type="molecule type" value="Genomic_DNA"/>
</dbReference>
<dbReference type="GeneID" id="19185835"/>
<dbReference type="AlphaFoldDB" id="W9XI07"/>
<dbReference type="InterPro" id="IPR052895">
    <property type="entry name" value="HetReg/Transcr_Mod"/>
</dbReference>
<dbReference type="eggNOG" id="ENOG502SS3X">
    <property type="taxonomic scope" value="Eukaryota"/>
</dbReference>
<dbReference type="OrthoDB" id="4106239at2759"/>
<gene>
    <name evidence="2" type="ORF">A1O5_01099</name>
</gene>
<dbReference type="Pfam" id="PF06985">
    <property type="entry name" value="HET"/>
    <property type="match status" value="1"/>
</dbReference>
<name>W9XI07_9EURO</name>
<dbReference type="PANTHER" id="PTHR24148:SF73">
    <property type="entry name" value="HET DOMAIN PROTEIN (AFU_ORTHOLOGUE AFUA_8G01020)"/>
    <property type="match status" value="1"/>
</dbReference>
<organism evidence="2 3">
    <name type="scientific">Cladophialophora psammophila CBS 110553</name>
    <dbReference type="NCBI Taxonomy" id="1182543"/>
    <lineage>
        <taxon>Eukaryota</taxon>
        <taxon>Fungi</taxon>
        <taxon>Dikarya</taxon>
        <taxon>Ascomycota</taxon>
        <taxon>Pezizomycotina</taxon>
        <taxon>Eurotiomycetes</taxon>
        <taxon>Chaetothyriomycetidae</taxon>
        <taxon>Chaetothyriales</taxon>
        <taxon>Herpotrichiellaceae</taxon>
        <taxon>Cladophialophora</taxon>
    </lineage>
</organism>
<evidence type="ECO:0000313" key="2">
    <source>
        <dbReference type="EMBL" id="EXJ76591.1"/>
    </source>
</evidence>
<dbReference type="Pfam" id="PF26639">
    <property type="entry name" value="Het-6_barrel"/>
    <property type="match status" value="1"/>
</dbReference>
<dbReference type="PANTHER" id="PTHR24148">
    <property type="entry name" value="ANKYRIN REPEAT DOMAIN-CONTAINING PROTEIN 39 HOMOLOG-RELATED"/>
    <property type="match status" value="1"/>
</dbReference>
<dbReference type="Proteomes" id="UP000019471">
    <property type="component" value="Unassembled WGS sequence"/>
</dbReference>
<accession>W9XI07</accession>
<dbReference type="RefSeq" id="XP_007739908.1">
    <property type="nucleotide sequence ID" value="XM_007741718.1"/>
</dbReference>
<dbReference type="HOGENOM" id="CLU_004184_7_2_1"/>
<dbReference type="InterPro" id="IPR010730">
    <property type="entry name" value="HET"/>
</dbReference>
<keyword evidence="3" id="KW-1185">Reference proteome</keyword>
<sequence length="478" mass="54684">MRGGSQWPITRRLHEALEWVRDQETEKTLWIDAICINQYDLKERAQQVQLMQHIFRRAANVLVWLGRLMSDAMENFILAINKKALSNRDFRSSWSEAEVREHQDGIVEFTGLEYWHRTWIIQELALARSVHFIFGSQRFTMKDLEKGLFVALMPTALGQLLRDIRHIANASDLLSLATTESRDGNAGRLTQLLYMSRCSRCSDPRDRIYGLLGIMTNMFDADFLEADYEQSTMDVYTNFAGRLISKSGSLAILNQTEHVFNSVVGLPTWVPDWSSRFNHSYAAFRKPYHEKFNASGTHLKDTYWPAPGYTLSPKLKLCGFLFGRVRATGLCNDRRYDEVFLDWRKLYPGSAKSFSRTMVLDHFTRPADLRDIYVILQGFSAVPIGQYHPFILEATLFRRFFVSEKGLPGLGPIDTREGDSLAILAGGKVPYILRKSPNATASSPNLFTFVGEGYVDGVMYGELLEGPEAHVFEDIWLE</sequence>
<proteinExistence type="predicted"/>
<comment type="caution">
    <text evidence="2">The sequence shown here is derived from an EMBL/GenBank/DDBJ whole genome shotgun (WGS) entry which is preliminary data.</text>
</comment>